<feature type="signal peptide" evidence="6">
    <location>
        <begin position="1"/>
        <end position="16"/>
    </location>
</feature>
<evidence type="ECO:0000256" key="3">
    <source>
        <dbReference type="ARBA" id="ARBA00022750"/>
    </source>
</evidence>
<evidence type="ECO:0000313" key="9">
    <source>
        <dbReference type="Proteomes" id="UP000033647"/>
    </source>
</evidence>
<organism evidence="8 9">
    <name type="scientific">Zymoseptoria brevis</name>
    <dbReference type="NCBI Taxonomy" id="1047168"/>
    <lineage>
        <taxon>Eukaryota</taxon>
        <taxon>Fungi</taxon>
        <taxon>Dikarya</taxon>
        <taxon>Ascomycota</taxon>
        <taxon>Pezizomycotina</taxon>
        <taxon>Dothideomycetes</taxon>
        <taxon>Dothideomycetidae</taxon>
        <taxon>Mycosphaerellales</taxon>
        <taxon>Mycosphaerellaceae</taxon>
        <taxon>Zymoseptoria</taxon>
    </lineage>
</organism>
<keyword evidence="3 5" id="KW-0064">Aspartyl protease</keyword>
<dbReference type="PROSITE" id="PS51767">
    <property type="entry name" value="PEPTIDASE_A1"/>
    <property type="match status" value="1"/>
</dbReference>
<evidence type="ECO:0000256" key="5">
    <source>
        <dbReference type="RuleBase" id="RU000454"/>
    </source>
</evidence>
<evidence type="ECO:0000313" key="8">
    <source>
        <dbReference type="EMBL" id="KJX93278.1"/>
    </source>
</evidence>
<proteinExistence type="inferred from homology"/>
<dbReference type="GO" id="GO:0004190">
    <property type="term" value="F:aspartic-type endopeptidase activity"/>
    <property type="evidence" value="ECO:0007669"/>
    <property type="project" value="UniProtKB-KW"/>
</dbReference>
<dbReference type="PROSITE" id="PS00141">
    <property type="entry name" value="ASP_PROTEASE"/>
    <property type="match status" value="1"/>
</dbReference>
<dbReference type="GO" id="GO:0006508">
    <property type="term" value="P:proteolysis"/>
    <property type="evidence" value="ECO:0007669"/>
    <property type="project" value="UniProtKB-KW"/>
</dbReference>
<dbReference type="InterPro" id="IPR034163">
    <property type="entry name" value="Aspergillopepsin-like_cat_dom"/>
</dbReference>
<evidence type="ECO:0000256" key="4">
    <source>
        <dbReference type="ARBA" id="ARBA00022801"/>
    </source>
</evidence>
<dbReference type="PANTHER" id="PTHR47966">
    <property type="entry name" value="BETA-SITE APP-CLEAVING ENZYME, ISOFORM A-RELATED"/>
    <property type="match status" value="1"/>
</dbReference>
<gene>
    <name evidence="8" type="ORF">TI39_contig4342g00001</name>
</gene>
<keyword evidence="9" id="KW-1185">Reference proteome</keyword>
<evidence type="ECO:0000256" key="2">
    <source>
        <dbReference type="ARBA" id="ARBA00022670"/>
    </source>
</evidence>
<evidence type="ECO:0000256" key="6">
    <source>
        <dbReference type="SAM" id="SignalP"/>
    </source>
</evidence>
<keyword evidence="6" id="KW-0732">Signal</keyword>
<dbReference type="CDD" id="cd06097">
    <property type="entry name" value="Aspergillopepsin_like"/>
    <property type="match status" value="1"/>
</dbReference>
<dbReference type="SUPFAM" id="SSF50630">
    <property type="entry name" value="Acid proteases"/>
    <property type="match status" value="1"/>
</dbReference>
<dbReference type="InterPro" id="IPR033121">
    <property type="entry name" value="PEPTIDASE_A1"/>
</dbReference>
<protein>
    <submittedName>
        <fullName evidence="8">Aspartic protease pep1 like protein</fullName>
    </submittedName>
</protein>
<dbReference type="AlphaFoldDB" id="A0A0F4G7D1"/>
<sequence>MRDLLSIAAIVASAAAVPAVPAGKGTFSIPQVLAGHVVRSPPIEMLETYHKYLKAGIQSIEIPADVSRAAEAARLVKRGSVQANPDQYDSYYVSPVNVGGTVLNMVLDTGSADSWAYSKDLPANVRGTHHVYTPSSSAKQLQGYTWGLSYNEGSSVSGIVYSDTVVIGGITAHNQAVEVATKVSAGLSDRADVDGLLGLGFKTLQQVKPTQQNTIFDTIKSQLAKPLFTVDLKVHQPGSYDFGYIDPKKHKGIVTYVPVDTHPGYWKFTAGAYSAGSGKISGSVGVAFVDSGTTFLWLPAKVVTDYYSHVPNAKYHTSIAGWTFPCKGTVLPDFHVRVGSQTFTVPGSIINYGPVDDANSPTCFGQIVDNQGMGGQTIFGMVWHRAIFVVHDLSTGSARLGFAPKF</sequence>
<dbReference type="PANTHER" id="PTHR47966:SF2">
    <property type="entry name" value="ASPERGILLOPEPSIN-1-RELATED"/>
    <property type="match status" value="1"/>
</dbReference>
<dbReference type="Gene3D" id="2.40.70.10">
    <property type="entry name" value="Acid Proteases"/>
    <property type="match status" value="2"/>
</dbReference>
<comment type="caution">
    <text evidence="8">The sequence shown here is derived from an EMBL/GenBank/DDBJ whole genome shotgun (WGS) entry which is preliminary data.</text>
</comment>
<keyword evidence="4 5" id="KW-0378">Hydrolase</keyword>
<accession>A0A0F4G7D1</accession>
<dbReference type="Pfam" id="PF00026">
    <property type="entry name" value="Asp"/>
    <property type="match status" value="1"/>
</dbReference>
<dbReference type="InterPro" id="IPR021109">
    <property type="entry name" value="Peptidase_aspartic_dom_sf"/>
</dbReference>
<reference evidence="8 9" key="1">
    <citation type="submission" date="2015-03" db="EMBL/GenBank/DDBJ databases">
        <title>RNA-seq based gene annotation and comparative genomics of four Zymoseptoria species reveal species-specific pathogenicity related genes and transposable element activity.</title>
        <authorList>
            <person name="Grandaubert J."/>
            <person name="Bhattacharyya A."/>
            <person name="Stukenbrock E.H."/>
        </authorList>
    </citation>
    <scope>NUCLEOTIDE SEQUENCE [LARGE SCALE GENOMIC DNA]</scope>
    <source>
        <strain evidence="8 9">Zb18110</strain>
    </source>
</reference>
<evidence type="ECO:0000259" key="7">
    <source>
        <dbReference type="PROSITE" id="PS51767"/>
    </source>
</evidence>
<dbReference type="PRINTS" id="PR00792">
    <property type="entry name" value="PEPSIN"/>
</dbReference>
<dbReference type="STRING" id="1047168.A0A0F4G7D1"/>
<dbReference type="EMBL" id="LAFY01004301">
    <property type="protein sequence ID" value="KJX93278.1"/>
    <property type="molecule type" value="Genomic_DNA"/>
</dbReference>
<dbReference type="InterPro" id="IPR001461">
    <property type="entry name" value="Aspartic_peptidase_A1"/>
</dbReference>
<dbReference type="InterPro" id="IPR001969">
    <property type="entry name" value="Aspartic_peptidase_AS"/>
</dbReference>
<dbReference type="Proteomes" id="UP000033647">
    <property type="component" value="Unassembled WGS sequence"/>
</dbReference>
<comment type="similarity">
    <text evidence="1 5">Belongs to the peptidase A1 family.</text>
</comment>
<feature type="domain" description="Peptidase A1" evidence="7">
    <location>
        <begin position="92"/>
        <end position="403"/>
    </location>
</feature>
<evidence type="ECO:0000256" key="1">
    <source>
        <dbReference type="ARBA" id="ARBA00007447"/>
    </source>
</evidence>
<keyword evidence="2 5" id="KW-0645">Protease</keyword>
<dbReference type="FunFam" id="2.40.70.10:FF:000026">
    <property type="entry name" value="Endothiapepsin"/>
    <property type="match status" value="1"/>
</dbReference>
<name>A0A0F4G7D1_9PEZI</name>
<feature type="chain" id="PRO_5002468431" evidence="6">
    <location>
        <begin position="17"/>
        <end position="406"/>
    </location>
</feature>
<dbReference type="OrthoDB" id="2747330at2759"/>